<dbReference type="RefSeq" id="XP_008080980.1">
    <property type="nucleotide sequence ID" value="XM_008082789.1"/>
</dbReference>
<evidence type="ECO:0000256" key="2">
    <source>
        <dbReference type="ARBA" id="ARBA00022692"/>
    </source>
</evidence>
<dbReference type="PANTHER" id="PTHR28038">
    <property type="entry name" value="ADL329WP"/>
    <property type="match status" value="1"/>
</dbReference>
<evidence type="ECO:0000313" key="6">
    <source>
        <dbReference type="EMBL" id="EPE31925.1"/>
    </source>
</evidence>
<dbReference type="eggNOG" id="ENOG502S6JB">
    <property type="taxonomic scope" value="Eukaryota"/>
</dbReference>
<dbReference type="GO" id="GO:0005789">
    <property type="term" value="C:endoplasmic reticulum membrane"/>
    <property type="evidence" value="ECO:0007669"/>
    <property type="project" value="InterPro"/>
</dbReference>
<evidence type="ECO:0000256" key="3">
    <source>
        <dbReference type="ARBA" id="ARBA00022989"/>
    </source>
</evidence>
<evidence type="ECO:0000256" key="4">
    <source>
        <dbReference type="ARBA" id="ARBA00023136"/>
    </source>
</evidence>
<dbReference type="Pfam" id="PF03669">
    <property type="entry name" value="ASTER"/>
    <property type="match status" value="1"/>
</dbReference>
<gene>
    <name evidence="6" type="ORF">GLAREA_12007</name>
</gene>
<dbReference type="GO" id="GO:0045048">
    <property type="term" value="P:protein insertion into ER membrane"/>
    <property type="evidence" value="ECO:0007669"/>
    <property type="project" value="InterPro"/>
</dbReference>
<name>S3D281_GLAL2</name>
<dbReference type="GeneID" id="19471048"/>
<evidence type="ECO:0000256" key="5">
    <source>
        <dbReference type="SAM" id="Phobius"/>
    </source>
</evidence>
<dbReference type="OrthoDB" id="284718at2759"/>
<keyword evidence="4 5" id="KW-0472">Membrane</keyword>
<evidence type="ECO:0000313" key="7">
    <source>
        <dbReference type="Proteomes" id="UP000016922"/>
    </source>
</evidence>
<protein>
    <submittedName>
        <fullName evidence="6">Uncharacterized protein</fullName>
    </submittedName>
</protein>
<dbReference type="OMA" id="YPSRRIC"/>
<feature type="transmembrane region" description="Helical" evidence="5">
    <location>
        <begin position="102"/>
        <end position="119"/>
    </location>
</feature>
<dbReference type="KEGG" id="glz:GLAREA_12007"/>
<dbReference type="InterPro" id="IPR005351">
    <property type="entry name" value="ASTER"/>
</dbReference>
<dbReference type="PANTHER" id="PTHR28038:SF1">
    <property type="entry name" value="ADL329WP"/>
    <property type="match status" value="1"/>
</dbReference>
<dbReference type="Proteomes" id="UP000016922">
    <property type="component" value="Unassembled WGS sequence"/>
</dbReference>
<dbReference type="AlphaFoldDB" id="S3D281"/>
<dbReference type="EMBL" id="KE145360">
    <property type="protein sequence ID" value="EPE31925.1"/>
    <property type="molecule type" value="Genomic_DNA"/>
</dbReference>
<accession>S3D281</accession>
<reference evidence="6 7" key="1">
    <citation type="journal article" date="2013" name="BMC Genomics">
        <title>Genomics-driven discovery of the pneumocandin biosynthetic gene cluster in the fungus Glarea lozoyensis.</title>
        <authorList>
            <person name="Chen L."/>
            <person name="Yue Q."/>
            <person name="Zhang X."/>
            <person name="Xiang M."/>
            <person name="Wang C."/>
            <person name="Li S."/>
            <person name="Che Y."/>
            <person name="Ortiz-Lopez F.J."/>
            <person name="Bills G.F."/>
            <person name="Liu X."/>
            <person name="An Z."/>
        </authorList>
    </citation>
    <scope>NUCLEOTIDE SEQUENCE [LARGE SCALE GENOMIC DNA]</scope>
    <source>
        <strain evidence="7">ATCC 20868 / MF5171</strain>
    </source>
</reference>
<dbReference type="GO" id="GO:0044183">
    <property type="term" value="F:protein folding chaperone"/>
    <property type="evidence" value="ECO:0007669"/>
    <property type="project" value="InterPro"/>
</dbReference>
<keyword evidence="7" id="KW-1185">Reference proteome</keyword>
<keyword evidence="3 5" id="KW-1133">Transmembrane helix</keyword>
<keyword evidence="2 5" id="KW-0812">Transmembrane</keyword>
<comment type="subcellular location">
    <subcellularLocation>
        <location evidence="1">Membrane</location>
    </subcellularLocation>
</comment>
<proteinExistence type="predicted"/>
<dbReference type="HOGENOM" id="CLU_129456_0_0_1"/>
<organism evidence="6 7">
    <name type="scientific">Glarea lozoyensis (strain ATCC 20868 / MF5171)</name>
    <dbReference type="NCBI Taxonomy" id="1116229"/>
    <lineage>
        <taxon>Eukaryota</taxon>
        <taxon>Fungi</taxon>
        <taxon>Dikarya</taxon>
        <taxon>Ascomycota</taxon>
        <taxon>Pezizomycotina</taxon>
        <taxon>Leotiomycetes</taxon>
        <taxon>Helotiales</taxon>
        <taxon>Helotiaceae</taxon>
        <taxon>Glarea</taxon>
    </lineage>
</organism>
<sequence>MSAKKDMRRPDLIIPYQEPAPKESASDIAGTLASTLPMAAMFTRNKFISWAAVVLAIQNWLGESQDTKKTTSQPAYFSVGMSCMYSCTSKGNGKRKKEKNKANAVLVMSLAVTYLPLFMPPPGGVKTATGTEAPAPASL</sequence>
<evidence type="ECO:0000256" key="1">
    <source>
        <dbReference type="ARBA" id="ARBA00004370"/>
    </source>
</evidence>
<dbReference type="STRING" id="1116229.S3D281"/>